<dbReference type="AlphaFoldDB" id="A0A934TYR8"/>
<dbReference type="Proteomes" id="UP000633365">
    <property type="component" value="Unassembled WGS sequence"/>
</dbReference>
<comment type="caution">
    <text evidence="2">The sequence shown here is derived from an EMBL/GenBank/DDBJ whole genome shotgun (WGS) entry which is preliminary data.</text>
</comment>
<evidence type="ECO:0000259" key="1">
    <source>
        <dbReference type="Pfam" id="PF14287"/>
    </source>
</evidence>
<dbReference type="EMBL" id="JAEQMG010000048">
    <property type="protein sequence ID" value="MBK6087962.1"/>
    <property type="molecule type" value="Genomic_DNA"/>
</dbReference>
<feature type="domain" description="DUF4368" evidence="1">
    <location>
        <begin position="3"/>
        <end position="43"/>
    </location>
</feature>
<reference evidence="2" key="1">
    <citation type="submission" date="2021-01" db="EMBL/GenBank/DDBJ databases">
        <title>Genome public.</title>
        <authorList>
            <person name="Liu C."/>
            <person name="Sun Q."/>
        </authorList>
    </citation>
    <scope>NUCLEOTIDE SEQUENCE</scope>
    <source>
        <strain evidence="2">M6</strain>
    </source>
</reference>
<evidence type="ECO:0000313" key="3">
    <source>
        <dbReference type="Proteomes" id="UP000633365"/>
    </source>
</evidence>
<dbReference type="InterPro" id="IPR025378">
    <property type="entry name" value="DUF4368"/>
</dbReference>
<gene>
    <name evidence="2" type="ORF">JKK62_04740</name>
</gene>
<evidence type="ECO:0000313" key="2">
    <source>
        <dbReference type="EMBL" id="MBK6087962.1"/>
    </source>
</evidence>
<accession>A0A934TYR8</accession>
<dbReference type="Pfam" id="PF14287">
    <property type="entry name" value="DUF4368"/>
    <property type="match status" value="1"/>
</dbReference>
<organism evidence="2 3">
    <name type="scientific">Ruminococcus difficilis</name>
    <dbReference type="NCBI Taxonomy" id="2763069"/>
    <lineage>
        <taxon>Bacteria</taxon>
        <taxon>Bacillati</taxon>
        <taxon>Bacillota</taxon>
        <taxon>Clostridia</taxon>
        <taxon>Eubacteriales</taxon>
        <taxon>Oscillospiraceae</taxon>
        <taxon>Ruminococcus</taxon>
    </lineage>
</organism>
<proteinExistence type="predicted"/>
<keyword evidence="3" id="KW-1185">Reference proteome</keyword>
<protein>
    <submittedName>
        <fullName evidence="2">DUF4368 domain-containing protein</fullName>
    </submittedName>
</protein>
<sequence>NPTELTPELLNEFIDKIVVSAPHYLDGKRYQLVDVYYKGVGIVNEMTPEEAEASFQASLADQRRRKELLAQQQKTA</sequence>
<name>A0A934TYR8_9FIRM</name>
<dbReference type="RefSeq" id="WP_186833030.1">
    <property type="nucleotide sequence ID" value="NZ_JAEQMG010000048.1"/>
</dbReference>
<feature type="non-terminal residue" evidence="2">
    <location>
        <position position="1"/>
    </location>
</feature>